<keyword evidence="2" id="KW-1185">Reference proteome</keyword>
<proteinExistence type="predicted"/>
<comment type="caution">
    <text evidence="1">The sequence shown here is derived from an EMBL/GenBank/DDBJ whole genome shotgun (WGS) entry which is preliminary data.</text>
</comment>
<evidence type="ECO:0000313" key="1">
    <source>
        <dbReference type="EMBL" id="KAK0059443.1"/>
    </source>
</evidence>
<dbReference type="Proteomes" id="UP001233172">
    <property type="component" value="Unassembled WGS sequence"/>
</dbReference>
<gene>
    <name evidence="1" type="ORF">Bpfe_011212</name>
</gene>
<reference evidence="1" key="1">
    <citation type="journal article" date="2023" name="PLoS Negl. Trop. Dis.">
        <title>A genome sequence for Biomphalaria pfeifferi, the major vector snail for the human-infecting parasite Schistosoma mansoni.</title>
        <authorList>
            <person name="Bu L."/>
            <person name="Lu L."/>
            <person name="Laidemitt M.R."/>
            <person name="Zhang S.M."/>
            <person name="Mutuku M."/>
            <person name="Mkoji G."/>
            <person name="Steinauer M."/>
            <person name="Loker E.S."/>
        </authorList>
    </citation>
    <scope>NUCLEOTIDE SEQUENCE</scope>
    <source>
        <strain evidence="1">KasaAsao</strain>
    </source>
</reference>
<dbReference type="EMBL" id="JASAOG010000042">
    <property type="protein sequence ID" value="KAK0059443.1"/>
    <property type="molecule type" value="Genomic_DNA"/>
</dbReference>
<organism evidence="1 2">
    <name type="scientific">Biomphalaria pfeifferi</name>
    <name type="common">Bloodfluke planorb</name>
    <name type="synonym">Freshwater snail</name>
    <dbReference type="NCBI Taxonomy" id="112525"/>
    <lineage>
        <taxon>Eukaryota</taxon>
        <taxon>Metazoa</taxon>
        <taxon>Spiralia</taxon>
        <taxon>Lophotrochozoa</taxon>
        <taxon>Mollusca</taxon>
        <taxon>Gastropoda</taxon>
        <taxon>Heterobranchia</taxon>
        <taxon>Euthyneura</taxon>
        <taxon>Panpulmonata</taxon>
        <taxon>Hygrophila</taxon>
        <taxon>Lymnaeoidea</taxon>
        <taxon>Planorbidae</taxon>
        <taxon>Biomphalaria</taxon>
    </lineage>
</organism>
<protein>
    <submittedName>
        <fullName evidence="1">Uncharacterized protein</fullName>
    </submittedName>
</protein>
<reference evidence="1" key="2">
    <citation type="submission" date="2023-04" db="EMBL/GenBank/DDBJ databases">
        <authorList>
            <person name="Bu L."/>
            <person name="Lu L."/>
            <person name="Laidemitt M.R."/>
            <person name="Zhang S.M."/>
            <person name="Mutuku M."/>
            <person name="Mkoji G."/>
            <person name="Steinauer M."/>
            <person name="Loker E.S."/>
        </authorList>
    </citation>
    <scope>NUCLEOTIDE SEQUENCE</scope>
    <source>
        <strain evidence="1">KasaAsao</strain>
        <tissue evidence="1">Whole Snail</tissue>
    </source>
</reference>
<evidence type="ECO:0000313" key="2">
    <source>
        <dbReference type="Proteomes" id="UP001233172"/>
    </source>
</evidence>
<name>A0AAD8BRP3_BIOPF</name>
<accession>A0AAD8BRP3</accession>
<sequence length="147" mass="16880">MDLPVLSTSTHTSASATTSTYGSVSAIGPYPWIHQHYYPTPHHTLVSASATTPKQRSARAMASHPWIFKCYRLNTWIWIRQCKPPPTDGYASAIALRPSISQDYRPTHDFTSASAPHMDPTMLWPHPCIHRWILKFYYLHPWIRHTL</sequence>
<dbReference type="AlphaFoldDB" id="A0AAD8BRP3"/>